<dbReference type="AlphaFoldDB" id="A0A655ZWM9"/>
<name>A0A655ZWM9_VIBCL</name>
<accession>A0A655ZWM9</accession>
<sequence>MSELVTLLFLFEGLLSPSSEQELEGGIALSFKHSEAKFTGDKLLYLNADPSFVSSGDEVNVPRGNNHLALALGQAGARIRPSLRRVVNKDTAAGSITPKIIVTLGWQHIFYQKPYDGNKDTVAETILDAVDSPTNYFYANQPSIKRRTYLREA</sequence>
<protein>
    <submittedName>
        <fullName evidence="1">Uncharacterized protein</fullName>
    </submittedName>
</protein>
<proteinExistence type="predicted"/>
<evidence type="ECO:0000313" key="1">
    <source>
        <dbReference type="EMBL" id="CSC30446.1"/>
    </source>
</evidence>
<dbReference type="EMBL" id="CWQY01000005">
    <property type="protein sequence ID" value="CSC30446.1"/>
    <property type="molecule type" value="Genomic_DNA"/>
</dbReference>
<gene>
    <name evidence="1" type="ORF">ERS013200_01090</name>
</gene>
<reference evidence="1 2" key="1">
    <citation type="submission" date="2015-07" db="EMBL/GenBank/DDBJ databases">
        <authorList>
            <consortium name="Pathogen Informatics"/>
        </authorList>
    </citation>
    <scope>NUCLEOTIDE SEQUENCE [LARGE SCALE GENOMIC DNA]</scope>
    <source>
        <strain evidence="1 2">A316</strain>
    </source>
</reference>
<organism evidence="1 2">
    <name type="scientific">Vibrio cholerae</name>
    <dbReference type="NCBI Taxonomy" id="666"/>
    <lineage>
        <taxon>Bacteria</taxon>
        <taxon>Pseudomonadati</taxon>
        <taxon>Pseudomonadota</taxon>
        <taxon>Gammaproteobacteria</taxon>
        <taxon>Vibrionales</taxon>
        <taxon>Vibrionaceae</taxon>
        <taxon>Vibrio</taxon>
    </lineage>
</organism>
<dbReference type="Proteomes" id="UP000041770">
    <property type="component" value="Unassembled WGS sequence"/>
</dbReference>
<evidence type="ECO:0000313" key="2">
    <source>
        <dbReference type="Proteomes" id="UP000041770"/>
    </source>
</evidence>